<protein>
    <recommendedName>
        <fullName evidence="4">Restriction of telomere capping protein 5</fullName>
    </recommendedName>
</protein>
<dbReference type="GO" id="GO:0005737">
    <property type="term" value="C:cytoplasm"/>
    <property type="evidence" value="ECO:0007669"/>
    <property type="project" value="UniProtKB-SubCell"/>
</dbReference>
<proteinExistence type="inferred from homology"/>
<comment type="function">
    <text evidence="1">May be involved in a process influencing telomere capping.</text>
</comment>
<dbReference type="EMBL" id="NESQ01000324">
    <property type="protein sequence ID" value="PUU74069.1"/>
    <property type="molecule type" value="Genomic_DNA"/>
</dbReference>
<dbReference type="SMART" id="SM00584">
    <property type="entry name" value="TLDc"/>
    <property type="match status" value="1"/>
</dbReference>
<dbReference type="Pfam" id="PF07534">
    <property type="entry name" value="TLD"/>
    <property type="match status" value="1"/>
</dbReference>
<comment type="caution">
    <text evidence="8">The sequence shown here is derived from an EMBL/GenBank/DDBJ whole genome shotgun (WGS) entry which is preliminary data.</text>
</comment>
<accession>A0A2T6ZF21</accession>
<comment type="subcellular location">
    <subcellularLocation>
        <location evidence="2">Cytoplasm</location>
    </subcellularLocation>
</comment>
<dbReference type="GO" id="GO:0006979">
    <property type="term" value="P:response to oxidative stress"/>
    <property type="evidence" value="ECO:0007669"/>
    <property type="project" value="TreeGrafter"/>
</dbReference>
<evidence type="ECO:0000313" key="9">
    <source>
        <dbReference type="Proteomes" id="UP000244722"/>
    </source>
</evidence>
<dbReference type="STRING" id="42251.A0A2T6ZF21"/>
<sequence>MGQTHSSEQRPQTPVTITNPSYPPAEELSHRLAERFADQSFNGVELYSFKDNFRTLADVQKSETGRGRLLYWSEDTLIKFLAIPDCLEVGAILFRAVSYIGAFPFPSLAPVVLDFEALVKIVVILTGRYKSVIRGRRPDSLRLLFRSLAVYDRGVRSEGEGDGGVEEGKGKVVDMDFSLEDEGDEEDEDDLSLAALDALDAIEVFEHTEKSDIHHARIPLDNLRKLIVFLLVIAPLEPNQSIAQFADRLTPDALVGVRGAAECILRGFRCKDEKGVLYRDFKPRIKKALPIMFTPLAPLFEHLLFSKKVDMSTATPSNNPEPPIPLLSTEGQIMDLNLLSQLSFFIPGTHLWRRLRLLYAGSEAGFSMGSFETKVLKWAAPTLLLVSGTRIPFPTETHAQQAFLDRIPSKKYPPPLGTQHTGRLVFGAFLNVPWKLSRKDCFGDAQSLLFQLEPMHEVFHASRASAEYAYFNKDDGIGFGSPMQKLKNHQYHYNQGFLNLGPVSLTFDHSLEYGVFQNTGNGGAYHSTGDADYYSRDAFEIEEIEVWGCGGNSEAEAQRKAWAWEEREALLRTQITLGKDPEADRALLEMAGLVGQNRSGGSMS</sequence>
<keyword evidence="9" id="KW-1185">Reference proteome</keyword>
<dbReference type="PANTHER" id="PTHR23354">
    <property type="entry name" value="NUCLEOLAR PROTEIN 7/ESTROGEN RECEPTOR COACTIVATOR-RELATED"/>
    <property type="match status" value="1"/>
</dbReference>
<gene>
    <name evidence="8" type="ORF">B9Z19DRAFT_1133923</name>
</gene>
<dbReference type="InterPro" id="IPR006571">
    <property type="entry name" value="TLDc_dom"/>
</dbReference>
<name>A0A2T6ZF21_TUBBO</name>
<evidence type="ECO:0000256" key="3">
    <source>
        <dbReference type="ARBA" id="ARBA00006731"/>
    </source>
</evidence>
<feature type="region of interest" description="Disordered" evidence="6">
    <location>
        <begin position="1"/>
        <end position="23"/>
    </location>
</feature>
<dbReference type="PANTHER" id="PTHR23354:SF130">
    <property type="entry name" value="RESTRICTION OF TELOMERE CAPPING PROTEIN 5"/>
    <property type="match status" value="1"/>
</dbReference>
<evidence type="ECO:0000256" key="2">
    <source>
        <dbReference type="ARBA" id="ARBA00004496"/>
    </source>
</evidence>
<evidence type="ECO:0000259" key="7">
    <source>
        <dbReference type="PROSITE" id="PS51886"/>
    </source>
</evidence>
<reference evidence="8 9" key="1">
    <citation type="submission" date="2017-04" db="EMBL/GenBank/DDBJ databases">
        <title>Draft genome sequence of Tuber borchii Vittad., a whitish edible truffle.</title>
        <authorList>
            <consortium name="DOE Joint Genome Institute"/>
            <person name="Murat C."/>
            <person name="Kuo A."/>
            <person name="Barry K.W."/>
            <person name="Clum A."/>
            <person name="Dockter R.B."/>
            <person name="Fauchery L."/>
            <person name="Iotti M."/>
            <person name="Kohler A."/>
            <person name="Labutti K."/>
            <person name="Lindquist E.A."/>
            <person name="Lipzen A."/>
            <person name="Ohm R.A."/>
            <person name="Wang M."/>
            <person name="Grigoriev I.V."/>
            <person name="Zambonelli A."/>
            <person name="Martin F.M."/>
        </authorList>
    </citation>
    <scope>NUCLEOTIDE SEQUENCE [LARGE SCALE GENOMIC DNA]</scope>
    <source>
        <strain evidence="8 9">Tbo3840</strain>
    </source>
</reference>
<feature type="compositionally biased region" description="Polar residues" evidence="6">
    <location>
        <begin position="1"/>
        <end position="20"/>
    </location>
</feature>
<dbReference type="AlphaFoldDB" id="A0A2T6ZF21"/>
<comment type="similarity">
    <text evidence="3">Belongs to the RTC5 family.</text>
</comment>
<evidence type="ECO:0000256" key="6">
    <source>
        <dbReference type="SAM" id="MobiDB-lite"/>
    </source>
</evidence>
<feature type="domain" description="TLDc" evidence="7">
    <location>
        <begin position="332"/>
        <end position="550"/>
    </location>
</feature>
<evidence type="ECO:0000256" key="5">
    <source>
        <dbReference type="ARBA" id="ARBA00022490"/>
    </source>
</evidence>
<dbReference type="GO" id="GO:0005634">
    <property type="term" value="C:nucleus"/>
    <property type="evidence" value="ECO:0007669"/>
    <property type="project" value="TreeGrafter"/>
</dbReference>
<organism evidence="8 9">
    <name type="scientific">Tuber borchii</name>
    <name type="common">White truffle</name>
    <dbReference type="NCBI Taxonomy" id="42251"/>
    <lineage>
        <taxon>Eukaryota</taxon>
        <taxon>Fungi</taxon>
        <taxon>Dikarya</taxon>
        <taxon>Ascomycota</taxon>
        <taxon>Pezizomycotina</taxon>
        <taxon>Pezizomycetes</taxon>
        <taxon>Pezizales</taxon>
        <taxon>Tuberaceae</taxon>
        <taxon>Tuber</taxon>
    </lineage>
</organism>
<evidence type="ECO:0000256" key="4">
    <source>
        <dbReference type="ARBA" id="ARBA00015163"/>
    </source>
</evidence>
<dbReference type="OrthoDB" id="289228at2759"/>
<dbReference type="Proteomes" id="UP000244722">
    <property type="component" value="Unassembled WGS sequence"/>
</dbReference>
<evidence type="ECO:0000313" key="8">
    <source>
        <dbReference type="EMBL" id="PUU74069.1"/>
    </source>
</evidence>
<keyword evidence="5" id="KW-0963">Cytoplasm</keyword>
<dbReference type="PROSITE" id="PS51886">
    <property type="entry name" value="TLDC"/>
    <property type="match status" value="1"/>
</dbReference>
<evidence type="ECO:0000256" key="1">
    <source>
        <dbReference type="ARBA" id="ARBA00002738"/>
    </source>
</evidence>